<dbReference type="SUPFAM" id="SSF48452">
    <property type="entry name" value="TPR-like"/>
    <property type="match status" value="1"/>
</dbReference>
<dbReference type="InterPro" id="IPR019734">
    <property type="entry name" value="TPR_rpt"/>
</dbReference>
<gene>
    <name evidence="1" type="ORF">JCM19300_1149</name>
</gene>
<dbReference type="Gene3D" id="1.25.40.10">
    <property type="entry name" value="Tetratricopeptide repeat domain"/>
    <property type="match status" value="1"/>
</dbReference>
<dbReference type="InterPro" id="IPR011990">
    <property type="entry name" value="TPR-like_helical_dom_sf"/>
</dbReference>
<proteinExistence type="predicted"/>
<reference evidence="1 2" key="1">
    <citation type="journal article" date="2014" name="Genome Announc.">
        <title>Draft Genome Sequences of Marine Flavobacterium Algibacter lectus Strains SS8 and NR4.</title>
        <authorList>
            <person name="Takatani N."/>
            <person name="Nakanishi M."/>
            <person name="Meirelles P."/>
            <person name="Mino S."/>
            <person name="Suda W."/>
            <person name="Oshima K."/>
            <person name="Hattori M."/>
            <person name="Ohkuma M."/>
            <person name="Hosokawa M."/>
            <person name="Miyashita K."/>
            <person name="Thompson F.L."/>
            <person name="Niwa A."/>
            <person name="Sawabe T."/>
            <person name="Sawabe T."/>
        </authorList>
    </citation>
    <scope>NUCLEOTIDE SEQUENCE [LARGE SCALE GENOMIC DNA]</scope>
    <source>
        <strain evidence="1 2">JCM 19300</strain>
    </source>
</reference>
<protein>
    <submittedName>
        <fullName evidence="1">Uncharacterized protein</fullName>
    </submittedName>
</protein>
<dbReference type="SMART" id="SM00028">
    <property type="entry name" value="TPR"/>
    <property type="match status" value="2"/>
</dbReference>
<sequence length="179" mass="20987">MSSCSFYLYNKHLKRIAMIKLYKSITSCVLFLLLCNCGSRFSEQDQLRVYDYYIKKANQYNAIEDYRTAIKYSDKAIDITDTLAIAFKVKGIALYHLNVLDDALVNFDQVISLEGEKSDVFKNRAIIHLKNDNTYFLNDIETYLDTHPYDDEAINMRAAYYQDAFNYANEMAFRTIKYN</sequence>
<dbReference type="Proteomes" id="UP000029644">
    <property type="component" value="Unassembled WGS sequence"/>
</dbReference>
<organism evidence="1 2">
    <name type="scientific">Algibacter lectus</name>
    <dbReference type="NCBI Taxonomy" id="221126"/>
    <lineage>
        <taxon>Bacteria</taxon>
        <taxon>Pseudomonadati</taxon>
        <taxon>Bacteroidota</taxon>
        <taxon>Flavobacteriia</taxon>
        <taxon>Flavobacteriales</taxon>
        <taxon>Flavobacteriaceae</taxon>
        <taxon>Algibacter</taxon>
    </lineage>
</organism>
<accession>A0A090W6G8</accession>
<dbReference type="AlphaFoldDB" id="A0A090W6G8"/>
<comment type="caution">
    <text evidence="1">The sequence shown here is derived from an EMBL/GenBank/DDBJ whole genome shotgun (WGS) entry which is preliminary data.</text>
</comment>
<name>A0A090W6G8_9FLAO</name>
<dbReference type="EMBL" id="BBNQ01000010">
    <property type="protein sequence ID" value="GAL63127.1"/>
    <property type="molecule type" value="Genomic_DNA"/>
</dbReference>
<evidence type="ECO:0000313" key="2">
    <source>
        <dbReference type="Proteomes" id="UP000029644"/>
    </source>
</evidence>
<evidence type="ECO:0000313" key="1">
    <source>
        <dbReference type="EMBL" id="GAL63127.1"/>
    </source>
</evidence>